<dbReference type="EMBL" id="QFVR01000009">
    <property type="protein sequence ID" value="PWI25343.1"/>
    <property type="molecule type" value="Genomic_DNA"/>
</dbReference>
<feature type="transmembrane region" description="Helical" evidence="1">
    <location>
        <begin position="123"/>
        <end position="145"/>
    </location>
</feature>
<dbReference type="AlphaFoldDB" id="A0A2U3ALD9"/>
<evidence type="ECO:0000256" key="1">
    <source>
        <dbReference type="SAM" id="Phobius"/>
    </source>
</evidence>
<dbReference type="Proteomes" id="UP000245938">
    <property type="component" value="Unassembled WGS sequence"/>
</dbReference>
<feature type="transmembrane region" description="Helical" evidence="1">
    <location>
        <begin position="94"/>
        <end position="111"/>
    </location>
</feature>
<dbReference type="RefSeq" id="WP_109305972.1">
    <property type="nucleotide sequence ID" value="NZ_BJUF01000028.1"/>
</dbReference>
<evidence type="ECO:0000313" key="2">
    <source>
        <dbReference type="EMBL" id="PWI25343.1"/>
    </source>
</evidence>
<dbReference type="OrthoDB" id="2039442at2"/>
<feature type="transmembrane region" description="Helical" evidence="1">
    <location>
        <begin position="56"/>
        <end position="74"/>
    </location>
</feature>
<sequence length="287" mass="33817">MKNFKELHPSVLIIYYLICIIVISLLNEPQLVSIACLTMIILLLSYSTLQHVLNELVFIVSLTLLIVIGFLYFYHNGITPMFYLNDLPVTVEVLKYSMFTALLVAFFLLSIQVMIHTLPSNRIIYVFTAFIPTVGVFLALCIRFIPTIKEHYKERVEVQKINGYFATKSRFDRYFATLQLLADSIFWALENTFNKWTLIKTRAFNTSRRTTFKRFSFNGSAYSQLILLLAATITLLFYWDELRFYYFPETKIIEQKSQHLVIILAMVWPLFLELKGRITWFYYKSKM</sequence>
<feature type="transmembrane region" description="Helical" evidence="1">
    <location>
        <begin position="221"/>
        <end position="239"/>
    </location>
</feature>
<comment type="caution">
    <text evidence="2">The sequence shown here is derived from an EMBL/GenBank/DDBJ whole genome shotgun (WGS) entry which is preliminary data.</text>
</comment>
<feature type="transmembrane region" description="Helical" evidence="1">
    <location>
        <begin position="7"/>
        <end position="25"/>
    </location>
</feature>
<organism evidence="2 3">
    <name type="scientific">Kurthia sibirica</name>
    <dbReference type="NCBI Taxonomy" id="202750"/>
    <lineage>
        <taxon>Bacteria</taxon>
        <taxon>Bacillati</taxon>
        <taxon>Bacillota</taxon>
        <taxon>Bacilli</taxon>
        <taxon>Bacillales</taxon>
        <taxon>Caryophanaceae</taxon>
        <taxon>Kurthia</taxon>
    </lineage>
</organism>
<reference evidence="2 3" key="1">
    <citation type="submission" date="2018-05" db="EMBL/GenBank/DDBJ databases">
        <title>Kurthia sibirica genome sequence.</title>
        <authorList>
            <person name="Maclea K.S."/>
            <person name="Goen A.E."/>
        </authorList>
    </citation>
    <scope>NUCLEOTIDE SEQUENCE [LARGE SCALE GENOMIC DNA]</scope>
    <source>
        <strain evidence="2 3">ATCC 49154</strain>
    </source>
</reference>
<keyword evidence="1" id="KW-0812">Transmembrane</keyword>
<accession>A0A2U3ALD9</accession>
<name>A0A2U3ALD9_9BACL</name>
<feature type="transmembrane region" description="Helical" evidence="1">
    <location>
        <begin position="31"/>
        <end position="49"/>
    </location>
</feature>
<gene>
    <name evidence="2" type="ORF">DEX24_08355</name>
</gene>
<feature type="transmembrane region" description="Helical" evidence="1">
    <location>
        <begin position="260"/>
        <end position="283"/>
    </location>
</feature>
<protein>
    <submittedName>
        <fullName evidence="2">Uncharacterized protein</fullName>
    </submittedName>
</protein>
<proteinExistence type="predicted"/>
<keyword evidence="3" id="KW-1185">Reference proteome</keyword>
<evidence type="ECO:0000313" key="3">
    <source>
        <dbReference type="Proteomes" id="UP000245938"/>
    </source>
</evidence>
<keyword evidence="1" id="KW-0472">Membrane</keyword>
<keyword evidence="1" id="KW-1133">Transmembrane helix</keyword>